<evidence type="ECO:0000256" key="2">
    <source>
        <dbReference type="ARBA" id="ARBA00022614"/>
    </source>
</evidence>
<dbReference type="InterPro" id="IPR057135">
    <property type="entry name" value="At4g27190-like_LRR"/>
</dbReference>
<feature type="domain" description="NB-ARC" evidence="8">
    <location>
        <begin position="160"/>
        <end position="319"/>
    </location>
</feature>
<keyword evidence="4" id="KW-0547">Nucleotide-binding</keyword>
<dbReference type="Gramene" id="KCW44619">
    <property type="protein sequence ID" value="KCW44619"/>
    <property type="gene ID" value="EUGRSUZ_L01865"/>
</dbReference>
<dbReference type="Gene3D" id="3.40.50.300">
    <property type="entry name" value="P-loop containing nucleotide triphosphate hydrolases"/>
    <property type="match status" value="1"/>
</dbReference>
<dbReference type="InterPro" id="IPR036388">
    <property type="entry name" value="WH-like_DNA-bd_sf"/>
</dbReference>
<evidence type="ECO:0000256" key="5">
    <source>
        <dbReference type="ARBA" id="ARBA00022821"/>
    </source>
</evidence>
<evidence type="ECO:0000259" key="11">
    <source>
        <dbReference type="Pfam" id="PF23598"/>
    </source>
</evidence>
<evidence type="ECO:0000259" key="10">
    <source>
        <dbReference type="Pfam" id="PF23559"/>
    </source>
</evidence>
<evidence type="ECO:0000256" key="3">
    <source>
        <dbReference type="ARBA" id="ARBA00022737"/>
    </source>
</evidence>
<feature type="domain" description="Disease resistance R13L4/SHOC-2-like LRR" evidence="11">
    <location>
        <begin position="542"/>
        <end position="687"/>
    </location>
</feature>
<evidence type="ECO:0000256" key="1">
    <source>
        <dbReference type="ARBA" id="ARBA00008894"/>
    </source>
</evidence>
<reference evidence="12" key="2">
    <citation type="journal article" date="2014" name="Nature">
        <title>The genome of Eucalyptus grandis.</title>
        <authorList>
            <person name="Myburg A.A."/>
            <person name="Grattapaglia D."/>
            <person name="Tuskan G.A."/>
            <person name="Hellsten U."/>
            <person name="Hayes R.D."/>
            <person name="Grimwood J."/>
            <person name="Jenkins J."/>
            <person name="Lindquist E."/>
            <person name="Tice H."/>
            <person name="Bauer D."/>
            <person name="Goodstein D.M."/>
            <person name="Dubchak I."/>
            <person name="Poliakov A."/>
            <person name="Mizrachi E."/>
            <person name="Kullan A.R."/>
            <person name="Hussey S.G."/>
            <person name="Pinard D."/>
            <person name="van der Merwe K."/>
            <person name="Singh P."/>
            <person name="van Jaarsveld I."/>
            <person name="Silva-Junior O.B."/>
            <person name="Togawa R.C."/>
            <person name="Pappas M.R."/>
            <person name="Faria D.A."/>
            <person name="Sansaloni C.P."/>
            <person name="Petroli C.D."/>
            <person name="Yang X."/>
            <person name="Ranjan P."/>
            <person name="Tschaplinski T.J."/>
            <person name="Ye C.Y."/>
            <person name="Li T."/>
            <person name="Sterck L."/>
            <person name="Vanneste K."/>
            <person name="Murat F."/>
            <person name="Soler M."/>
            <person name="Clemente H.S."/>
            <person name="Saidi N."/>
            <person name="Cassan-Wang H."/>
            <person name="Dunand C."/>
            <person name="Hefer C.A."/>
            <person name="Bornberg-Bauer E."/>
            <person name="Kersting A.R."/>
            <person name="Vining K."/>
            <person name="Amarasinghe V."/>
            <person name="Ranik M."/>
            <person name="Naithani S."/>
            <person name="Elser J."/>
            <person name="Boyd A.E."/>
            <person name="Liston A."/>
            <person name="Spatafora J.W."/>
            <person name="Dharmwardhana P."/>
            <person name="Raja R."/>
            <person name="Sullivan C."/>
            <person name="Romanel E."/>
            <person name="Alves-Ferreira M."/>
            <person name="Kulheim C."/>
            <person name="Foley W."/>
            <person name="Carocha V."/>
            <person name="Paiva J."/>
            <person name="Kudrna D."/>
            <person name="Brommonschenkel S.H."/>
            <person name="Pasquali G."/>
            <person name="Byrne M."/>
            <person name="Rigault P."/>
            <person name="Tibbits J."/>
            <person name="Spokevicius A."/>
            <person name="Jones R.C."/>
            <person name="Steane D.A."/>
            <person name="Vaillancourt R.E."/>
            <person name="Potts B.M."/>
            <person name="Joubert F."/>
            <person name="Barry K."/>
            <person name="Pappas G.J."/>
            <person name="Strauss S.H."/>
            <person name="Jaiswal P."/>
            <person name="Grima-Pettenati J."/>
            <person name="Salse J."/>
            <person name="Van de Peer Y."/>
            <person name="Rokhsar D.S."/>
            <person name="Schmutz J."/>
        </authorList>
    </citation>
    <scope>NUCLEOTIDE SEQUENCE</scope>
    <source>
        <tissue evidence="12">Leaf extractions</tissue>
    </source>
</reference>
<dbReference type="PANTHER" id="PTHR33463:SF186">
    <property type="entry name" value="NB-ARC DOMAIN-CONTAINING PROTEIN"/>
    <property type="match status" value="1"/>
</dbReference>
<dbReference type="FunFam" id="3.40.50.300:FF:001091">
    <property type="entry name" value="Probable disease resistance protein At1g61300"/>
    <property type="match status" value="1"/>
</dbReference>
<comment type="similarity">
    <text evidence="1">Belongs to the disease resistance NB-LRR family.</text>
</comment>
<dbReference type="Pfam" id="PF00931">
    <property type="entry name" value="NB-ARC"/>
    <property type="match status" value="1"/>
</dbReference>
<reference evidence="12" key="4">
    <citation type="submission" date="2023-07" db="EMBL/GenBank/DDBJ databases">
        <authorList>
            <person name="Myburg A.A."/>
            <person name="Grattapaglia D."/>
            <person name="Tuskan G.A."/>
            <person name="Hellsten U."/>
            <person name="Hayes R.D."/>
            <person name="Grimwood J."/>
            <person name="Jenkins J."/>
            <person name="Lindquist E."/>
            <person name="Tice H."/>
            <person name="Bauer D."/>
            <person name="Goodstein D.M."/>
            <person name="Dubchak I."/>
            <person name="Poliakov A."/>
            <person name="Mizrachi E."/>
            <person name="Kullan A.R."/>
            <person name="Hussey S.G."/>
            <person name="Pinard D."/>
            <person name="Van D.M."/>
            <person name="Singh P."/>
            <person name="Van J.I."/>
            <person name="Silva-Junior O.B."/>
            <person name="Togawa R.C."/>
            <person name="Pappas M.R."/>
            <person name="Faria D.A."/>
            <person name="Sansaloni C.P."/>
            <person name="Petroli C.D."/>
            <person name="Yang X."/>
            <person name="Ranjan P."/>
            <person name="Tschaplinski T.J."/>
            <person name="Ye C.Y."/>
            <person name="Li T."/>
            <person name="Sterck L."/>
            <person name="Vanneste K."/>
            <person name="Murat F."/>
            <person name="Soler M."/>
            <person name="Clemente H.S."/>
            <person name="Saidi N."/>
            <person name="Cassan-Wang H."/>
            <person name="Dunand C."/>
            <person name="Hefer C.A."/>
            <person name="Bornberg-Bauer E."/>
            <person name="Kersting A.R."/>
            <person name="Vining K."/>
            <person name="Amarasinghe V."/>
            <person name="Ranik M."/>
            <person name="Naithani S."/>
            <person name="Elser J."/>
            <person name="Boyd A.E."/>
            <person name="Liston A."/>
            <person name="Spatafora J.W."/>
            <person name="Dharmwardhana P."/>
            <person name="Raja R."/>
            <person name="Sullivan C."/>
            <person name="Romanel E."/>
            <person name="Alves-Ferreira M."/>
            <person name="Kulheim C."/>
            <person name="Foley W."/>
            <person name="Carocha V."/>
            <person name="Paiva J."/>
            <person name="Kudrna D."/>
            <person name="Brommonschenkel S.H."/>
            <person name="Pasquali G."/>
            <person name="Byrne M."/>
            <person name="Rigault P."/>
            <person name="Tibbits J."/>
            <person name="Spokevicius A."/>
            <person name="Jones R.C."/>
            <person name="Steane D.A."/>
            <person name="Vaillancourt R.E."/>
            <person name="Potts B.M."/>
            <person name="Joubert F."/>
            <person name="Barry K."/>
            <person name="Pappas G.J."/>
            <person name="Strauss S.H."/>
            <person name="Jaiswal P."/>
            <person name="Grima-Pettenati J."/>
            <person name="Salse J."/>
            <person name="Van D.P."/>
            <person name="Rokhsar D.S."/>
            <person name="Schmutz J."/>
        </authorList>
    </citation>
    <scope>NUCLEOTIDE SEQUENCE</scope>
    <source>
        <tissue evidence="12">Leaf extractions</tissue>
    </source>
</reference>
<dbReference type="InterPro" id="IPR058922">
    <property type="entry name" value="WHD_DRP"/>
</dbReference>
<dbReference type="PRINTS" id="PR00364">
    <property type="entry name" value="DISEASERSIST"/>
</dbReference>
<dbReference type="InParanoid" id="A0A058ZT49"/>
<dbReference type="SUPFAM" id="SSF52058">
    <property type="entry name" value="L domain-like"/>
    <property type="match status" value="1"/>
</dbReference>
<gene>
    <name evidence="13" type="ORF">EUGRSUZ_L01865</name>
</gene>
<evidence type="ECO:0000256" key="4">
    <source>
        <dbReference type="ARBA" id="ARBA00022741"/>
    </source>
</evidence>
<feature type="coiled-coil region" evidence="7">
    <location>
        <begin position="31"/>
        <end position="61"/>
    </location>
</feature>
<accession>A0A058ZT49</accession>
<keyword evidence="6" id="KW-0067">ATP-binding</keyword>
<keyword evidence="5" id="KW-0611">Plant defense</keyword>
<dbReference type="Gene3D" id="3.80.10.10">
    <property type="entry name" value="Ribonuclease Inhibitor"/>
    <property type="match status" value="2"/>
</dbReference>
<dbReference type="InterPro" id="IPR027417">
    <property type="entry name" value="P-loop_NTPase"/>
</dbReference>
<dbReference type="InterPro" id="IPR002182">
    <property type="entry name" value="NB-ARC"/>
</dbReference>
<sequence>MLEAGASAAAVEAYKDGRDIFGYIRQKIDYANHFKVNYKEMKEQEEKLKATRCDLEEKIDKMNRATNVGEAWIRSVTEAEKEVLELESKYNKETVHAWRYARSWSRANLSKHMAKKRDKLKVLLEEGKLDDGGVVKRSPEPVRVIDAPSTKDFPSLHWAVDKILRNLREREFKRIGLWGQVGIGKTTVMQNLNNSDEVKNLFDIVLWVSVSKAGNTEKVQNEITQRLMLKVEGEVNRVETAQLIKNKLEDMRYLLLLDQVCDYLNLKEVGIPSNDKGSKVVFASRFRDVCHYMDADVFVKMKSLSDTDAYKMFKEKVGRTMEDRSAVATLVVRKCAGLPFVIDRVAKVFGKKDDVSLWRDELRRLQRWPSIKIQGMNEMLESLKFCYEDLDGEDKKVCFLYGALFPEDSDIFVDYLVECWKAEGFLHSVDEFRDARDRGHNILDDLINVSLLEKSAMKRHVRMNGILRNMALKISSGVSDRKILARPREELKEAPKEEEWAYASQISLMDNDLCSLPATSNCTNLSTLLLQRNKNLMMIPESFFSSMQGLRVLDLHATAITSLPPSLRYLTHLKALYLNSCKGLIELPSSLEALVHLEVLDIRRTGIIALPIQVGSLTQMRCLRMSLSNFDATNPISMVISSISSLEELMIDGDPNTSWSDQVMRTITEEVSTLTRLTSLTFSFPKVECLEIFVRSSPLWKDLRFTFQFSVGICNSVKHHILDYFEYQLCKCLKYANDEGTHPVISEVLTETEVFELIDHKNILSLSEFGTENLSRLRACSVEGCKDITCIIDGNGAPASPFKYLERMVINNASKLDCFWKGSVAPGSLGRMTSLTFFNCPELKNIFSNGLIEKLSMLKHLSVKNCSKIEEIIIETENPCLDLETLPSLETLVLHDLPNLTSIAPDDLLIWSSLKKLDRVSCPSLLKLPSTMINAAN</sequence>
<dbReference type="Pfam" id="PF23598">
    <property type="entry name" value="LRR_14"/>
    <property type="match status" value="1"/>
</dbReference>
<dbReference type="Gene3D" id="1.10.10.10">
    <property type="entry name" value="Winged helix-like DNA-binding domain superfamily/Winged helix DNA-binding domain"/>
    <property type="match status" value="1"/>
</dbReference>
<evidence type="ECO:0000259" key="9">
    <source>
        <dbReference type="Pfam" id="PF23247"/>
    </source>
</evidence>
<evidence type="ECO:0000259" key="8">
    <source>
        <dbReference type="Pfam" id="PF00931"/>
    </source>
</evidence>
<reference evidence="12" key="3">
    <citation type="submission" date="2023-04" db="EMBL/GenBank/DDBJ databases">
        <title>WGS assembly of Eucalyptus grandis.</title>
        <authorList>
            <person name="Myburg A."/>
            <person name="Grattapaglia D."/>
            <person name="Tuskan G."/>
            <person name="Hellsten U."/>
            <person name="Hayes R."/>
            <person name="Grimwood J."/>
            <person name="Jenkins J."/>
            <person name="Lindquist E."/>
            <person name="Tice H."/>
            <person name="Bauer D."/>
            <person name="Goodstein D."/>
            <person name="Dubchak I."/>
            <person name="Poliakov A."/>
            <person name="Mizrachi E."/>
            <person name="Kullan A."/>
            <person name="Hussey S."/>
            <person name="Pinard D."/>
            <person name="Van D."/>
            <person name="Singh P."/>
            <person name="Van J."/>
            <person name="Silva-Junior O."/>
            <person name="Togawa R."/>
            <person name="Pappas M."/>
            <person name="Faria D."/>
            <person name="Sansaloni C."/>
            <person name="Petroli C."/>
            <person name="Yang X."/>
            <person name="Ranjan P."/>
            <person name="Tschaplinski T."/>
            <person name="Ye C."/>
            <person name="Li T."/>
            <person name="Sterck L."/>
            <person name="Vanneste K."/>
            <person name="Murat F."/>
            <person name="Soler M."/>
            <person name="Clemente H."/>
            <person name="Saidi N."/>
            <person name="Cassan-Wang H."/>
            <person name="Dunand C."/>
            <person name="Hefer C."/>
            <person name="Bornberg-Bauer E."/>
            <person name="Kersting A."/>
            <person name="Vining K."/>
            <person name="Amarasinghe V."/>
            <person name="Ranik M."/>
            <person name="Naithani S."/>
            <person name="Elser J."/>
            <person name="Boyd A."/>
            <person name="Liston A."/>
            <person name="Spatafora J."/>
            <person name="Dharmwardhana P."/>
            <person name="Raja R."/>
            <person name="Sullivan C."/>
            <person name="Romanel E."/>
            <person name="Alves-Ferreira M."/>
            <person name="Kulheim C."/>
            <person name="Foley W."/>
            <person name="Carocha V."/>
            <person name="Paiva J."/>
            <person name="Kudrna D."/>
            <person name="Brommonschenkel S."/>
            <person name="Pasquali G."/>
            <person name="Byrne M."/>
            <person name="Rigault P."/>
            <person name="Tibbits J."/>
            <person name="Spokevicius A."/>
            <person name="Jones R."/>
            <person name="Steane D."/>
            <person name="Vaillancourt R."/>
            <person name="Potts B."/>
            <person name="Joubert F."/>
            <person name="Barry K."/>
            <person name="Pappas G."/>
            <person name="Strauss S."/>
            <person name="Jaiswal P."/>
            <person name="Grima-Pettenati J."/>
            <person name="Salse J."/>
            <person name="Van D."/>
            <person name="Rokhsar D."/>
            <person name="Schmutz J."/>
        </authorList>
    </citation>
    <scope>NUCLEOTIDE SEQUENCE</scope>
    <source>
        <tissue evidence="12">Leaf extractions</tissue>
    </source>
</reference>
<dbReference type="InterPro" id="IPR055414">
    <property type="entry name" value="LRR_R13L4/SHOC2-like"/>
</dbReference>
<dbReference type="InterPro" id="IPR042197">
    <property type="entry name" value="Apaf_helical"/>
</dbReference>
<keyword evidence="2" id="KW-0433">Leucine-rich repeat</keyword>
<evidence type="ECO:0000313" key="14">
    <source>
        <dbReference type="Proteomes" id="UP000030711"/>
    </source>
</evidence>
<evidence type="ECO:0000256" key="7">
    <source>
        <dbReference type="SAM" id="Coils"/>
    </source>
</evidence>
<dbReference type="Proteomes" id="UP000030711">
    <property type="component" value="Unassembled WGS sequence"/>
</dbReference>
<dbReference type="AlphaFoldDB" id="A0A058ZT49"/>
<dbReference type="FunFam" id="1.10.10.10:FF:000322">
    <property type="entry name" value="Probable disease resistance protein At1g63360"/>
    <property type="match status" value="1"/>
</dbReference>
<dbReference type="EMBL" id="KK199165">
    <property type="protein sequence ID" value="KCW44619.1"/>
    <property type="molecule type" value="Genomic_DNA"/>
</dbReference>
<dbReference type="GO" id="GO:0005524">
    <property type="term" value="F:ATP binding"/>
    <property type="evidence" value="ECO:0007669"/>
    <property type="project" value="UniProtKB-KW"/>
</dbReference>
<dbReference type="InterPro" id="IPR050905">
    <property type="entry name" value="Plant_NBS-LRR"/>
</dbReference>
<dbReference type="Pfam" id="PF23247">
    <property type="entry name" value="LRR_RPS2"/>
    <property type="match status" value="1"/>
</dbReference>
<feature type="domain" description="Disease resistance protein winged helix" evidence="10">
    <location>
        <begin position="404"/>
        <end position="471"/>
    </location>
</feature>
<keyword evidence="7" id="KW-0175">Coiled coil</keyword>
<protein>
    <submittedName>
        <fullName evidence="13">Uncharacterized protein</fullName>
    </submittedName>
</protein>
<name>A0A058ZT49_EUCGR</name>
<dbReference type="PANTHER" id="PTHR33463">
    <property type="entry name" value="NB-ARC DOMAIN-CONTAINING PROTEIN-RELATED"/>
    <property type="match status" value="1"/>
</dbReference>
<keyword evidence="14" id="KW-1185">Reference proteome</keyword>
<feature type="domain" description="Disease resistance protein At4g27190-like leucine-rich repeats" evidence="9">
    <location>
        <begin position="814"/>
        <end position="928"/>
    </location>
</feature>
<dbReference type="eggNOG" id="KOG4658">
    <property type="taxonomic scope" value="Eukaryota"/>
</dbReference>
<reference evidence="13" key="1">
    <citation type="submission" date="2013-07" db="EMBL/GenBank/DDBJ databases">
        <title>The genome of Eucalyptus grandis.</title>
        <authorList>
            <person name="Schmutz J."/>
            <person name="Hayes R."/>
            <person name="Myburg A."/>
            <person name="Tuskan G."/>
            <person name="Grattapaglia D."/>
            <person name="Rokhsar D.S."/>
        </authorList>
    </citation>
    <scope>NUCLEOTIDE SEQUENCE</scope>
    <source>
        <tissue evidence="13">Leaf extractions</tissue>
    </source>
</reference>
<proteinExistence type="inferred from homology"/>
<keyword evidence="3" id="KW-0677">Repeat</keyword>
<dbReference type="InterPro" id="IPR032675">
    <property type="entry name" value="LRR_dom_sf"/>
</dbReference>
<organism evidence="13">
    <name type="scientific">Eucalyptus grandis</name>
    <name type="common">Flooded gum</name>
    <dbReference type="NCBI Taxonomy" id="71139"/>
    <lineage>
        <taxon>Eukaryota</taxon>
        <taxon>Viridiplantae</taxon>
        <taxon>Streptophyta</taxon>
        <taxon>Embryophyta</taxon>
        <taxon>Tracheophyta</taxon>
        <taxon>Spermatophyta</taxon>
        <taxon>Magnoliopsida</taxon>
        <taxon>eudicotyledons</taxon>
        <taxon>Gunneridae</taxon>
        <taxon>Pentapetalae</taxon>
        <taxon>rosids</taxon>
        <taxon>malvids</taxon>
        <taxon>Myrtales</taxon>
        <taxon>Myrtaceae</taxon>
        <taxon>Myrtoideae</taxon>
        <taxon>Eucalypteae</taxon>
        <taxon>Eucalyptus</taxon>
    </lineage>
</organism>
<dbReference type="GO" id="GO:0043531">
    <property type="term" value="F:ADP binding"/>
    <property type="evidence" value="ECO:0007669"/>
    <property type="project" value="InterPro"/>
</dbReference>
<dbReference type="EMBL" id="MU848649">
    <property type="protein sequence ID" value="KAK2632209.1"/>
    <property type="molecule type" value="Genomic_DNA"/>
</dbReference>
<evidence type="ECO:0000256" key="6">
    <source>
        <dbReference type="ARBA" id="ARBA00022840"/>
    </source>
</evidence>
<evidence type="ECO:0000313" key="12">
    <source>
        <dbReference type="EMBL" id="KAK2632209.1"/>
    </source>
</evidence>
<dbReference type="GO" id="GO:0006952">
    <property type="term" value="P:defense response"/>
    <property type="evidence" value="ECO:0007669"/>
    <property type="project" value="UniProtKB-KW"/>
</dbReference>
<dbReference type="Pfam" id="PF23559">
    <property type="entry name" value="WHD_DRP"/>
    <property type="match status" value="1"/>
</dbReference>
<dbReference type="Gene3D" id="1.10.8.430">
    <property type="entry name" value="Helical domain of apoptotic protease-activating factors"/>
    <property type="match status" value="1"/>
</dbReference>
<dbReference type="SUPFAM" id="SSF52540">
    <property type="entry name" value="P-loop containing nucleoside triphosphate hydrolases"/>
    <property type="match status" value="1"/>
</dbReference>
<evidence type="ECO:0000313" key="13">
    <source>
        <dbReference type="EMBL" id="KCW44619.1"/>
    </source>
</evidence>